<accession>R6MXY1</accession>
<sequence>MLRNESPLSYDEIYTDILASGNWRFSQKLRQYWTMIPPEKKYECFLEFYVTSEGRFNRNLVRWAKKYRPTDYLIDLPGEYIDKSTLEVYRASTLPPEYEFLIQNEPAWTLKKRVAEWFRDRAKLISVSRYIYKATINKDDIVAYTNCRKEYEVIQIGSVKDIQCIESPLDPKVRYLKKEISI</sequence>
<keyword evidence="1" id="KW-0378">Hydrolase</keyword>
<gene>
    <name evidence="1" type="ORF">BN578_01681</name>
</gene>
<dbReference type="EMBL" id="CBEP010000014">
    <property type="protein sequence ID" value="CDC03680.1"/>
    <property type="molecule type" value="Genomic_DNA"/>
</dbReference>
<name>R6MXY1_9FIRM</name>
<proteinExistence type="predicted"/>
<protein>
    <submittedName>
        <fullName evidence="1">Metal dependent phosphohydrolase</fullName>
    </submittedName>
</protein>
<reference evidence="1" key="1">
    <citation type="submission" date="2012-11" db="EMBL/GenBank/DDBJ databases">
        <title>Dependencies among metagenomic species, viruses, plasmids and units of genetic variation.</title>
        <authorList>
            <person name="Nielsen H.B."/>
            <person name="Almeida M."/>
            <person name="Juncker A.S."/>
            <person name="Rasmussen S."/>
            <person name="Li J."/>
            <person name="Sunagawa S."/>
            <person name="Plichta D."/>
            <person name="Gautier L."/>
            <person name="Le Chatelier E."/>
            <person name="Peletier E."/>
            <person name="Bonde I."/>
            <person name="Nielsen T."/>
            <person name="Manichanh C."/>
            <person name="Arumugam M."/>
            <person name="Batto J."/>
            <person name="Santos M.B.Q.D."/>
            <person name="Blom N."/>
            <person name="Borruel N."/>
            <person name="Burgdorf K.S."/>
            <person name="Boumezbeur F."/>
            <person name="Casellas F."/>
            <person name="Dore J."/>
            <person name="Guarner F."/>
            <person name="Hansen T."/>
            <person name="Hildebrand F."/>
            <person name="Kaas R.S."/>
            <person name="Kennedy S."/>
            <person name="Kristiansen K."/>
            <person name="Kultima J.R."/>
            <person name="Leonard P."/>
            <person name="Levenez F."/>
            <person name="Lund O."/>
            <person name="Moumen B."/>
            <person name="Le Paslier D."/>
            <person name="Pons N."/>
            <person name="Pedersen O."/>
            <person name="Prifti E."/>
            <person name="Qin J."/>
            <person name="Raes J."/>
            <person name="Tap J."/>
            <person name="Tims S."/>
            <person name="Ussery D.W."/>
            <person name="Yamada T."/>
            <person name="MetaHit consortium"/>
            <person name="Renault P."/>
            <person name="Sicheritz-Ponten T."/>
            <person name="Bork P."/>
            <person name="Wang J."/>
            <person name="Brunak S."/>
            <person name="Ehrlich S.D."/>
        </authorList>
    </citation>
    <scope>NUCLEOTIDE SEQUENCE [LARGE SCALE GENOMIC DNA]</scope>
</reference>
<dbReference type="GO" id="GO:0016787">
    <property type="term" value="F:hydrolase activity"/>
    <property type="evidence" value="ECO:0007669"/>
    <property type="project" value="UniProtKB-KW"/>
</dbReference>
<organism evidence="1 2">
    <name type="scientific">[Clostridium] leptum CAG:27</name>
    <dbReference type="NCBI Taxonomy" id="1263068"/>
    <lineage>
        <taxon>Bacteria</taxon>
        <taxon>Bacillati</taxon>
        <taxon>Bacillota</taxon>
        <taxon>Clostridia</taxon>
        <taxon>Eubacteriales</taxon>
        <taxon>Oscillospiraceae</taxon>
        <taxon>Oscillospiraceae incertae sedis</taxon>
    </lineage>
</organism>
<evidence type="ECO:0000313" key="1">
    <source>
        <dbReference type="EMBL" id="CDC03680.1"/>
    </source>
</evidence>
<dbReference type="Proteomes" id="UP000018168">
    <property type="component" value="Unassembled WGS sequence"/>
</dbReference>
<evidence type="ECO:0000313" key="2">
    <source>
        <dbReference type="Proteomes" id="UP000018168"/>
    </source>
</evidence>
<dbReference type="AlphaFoldDB" id="R6MXY1"/>
<comment type="caution">
    <text evidence="1">The sequence shown here is derived from an EMBL/GenBank/DDBJ whole genome shotgun (WGS) entry which is preliminary data.</text>
</comment>